<dbReference type="EC" id="3.1.3.1" evidence="7"/>
<evidence type="ECO:0000256" key="2">
    <source>
        <dbReference type="ARBA" id="ARBA00022723"/>
    </source>
</evidence>
<feature type="transmembrane region" description="Helical" evidence="5">
    <location>
        <begin position="588"/>
        <end position="607"/>
    </location>
</feature>
<dbReference type="AlphaFoldDB" id="A0A3B0ZFN1"/>
<proteinExistence type="predicted"/>
<sequence>MKINPLIISLFYFLIFSQLLFQGSVRAGGPLSLVNNAAVVYSNGGAGIVLNFDQGFLGTRNNNSADSVALSAINLWNSVSTATISLSQGSDIPVDVDGTNFSTYVNGTGSSSDGINPFIYDSDGGIINALLGAGQSSSILGIAGSSFFISGPNAGKYTEGYLILNGSINTSNTRLIVTMAHELGHFFGVDHSQLDSDQGLSSGNTVLMYPSSIRTTTTLHEDDIQTVSQLYPGANNNLIYATINGNFQNSNGSAKLGANVWIEETTTGKVYSSVSDYLDAGNGEFKILIPTGTYTLHAEAIQSNFFGGSSVGPHAKNSNDLSFVNPISKVDYQANNPSPFQFIIVTGCEINVTFRSDGTGTNNSCNIPPIANNGNLNVTEDNTSTGTLTGATSNSGVLSFVIASNASKGTITITNTSTGAYSYVPNSNATGADTFTFNTIEDGTTTSLIATISVNIANINDAPVATNSNLSLIENTNINANVSANDIDNDTLNYSISISPTIGTVTLNSQTGAFAYTSTGGNGADSFSYLVSDGNGGSDTGTVTLAITPIDNGGSTPTPVPISDPVPEPVDSPPPVVEVPVTNGGGGGFSWFMLLLLIPIVMIRASLRPYFYH</sequence>
<evidence type="ECO:0000256" key="4">
    <source>
        <dbReference type="ARBA" id="ARBA00022833"/>
    </source>
</evidence>
<dbReference type="SUPFAM" id="SSF55486">
    <property type="entry name" value="Metalloproteases ('zincins'), catalytic domain"/>
    <property type="match status" value="1"/>
</dbReference>
<dbReference type="GO" id="GO:0031012">
    <property type="term" value="C:extracellular matrix"/>
    <property type="evidence" value="ECO:0007669"/>
    <property type="project" value="InterPro"/>
</dbReference>
<name>A0A3B0ZFN1_9ZZZZ</name>
<gene>
    <name evidence="7" type="ORF">MNBD_GAMMA12-2624</name>
</gene>
<keyword evidence="3 7" id="KW-0378">Hydrolase</keyword>
<keyword evidence="5" id="KW-0812">Transmembrane</keyword>
<protein>
    <submittedName>
        <fullName evidence="7">Alkaline phosphatase</fullName>
        <ecNumber evidence="7">3.1.3.1</ecNumber>
    </submittedName>
</protein>
<feature type="domain" description="Peptidase M10 metallopeptidase" evidence="6">
    <location>
        <begin position="170"/>
        <end position="231"/>
    </location>
</feature>
<evidence type="ECO:0000256" key="5">
    <source>
        <dbReference type="SAM" id="Phobius"/>
    </source>
</evidence>
<dbReference type="InterPro" id="IPR024079">
    <property type="entry name" value="MetalloPept_cat_dom_sf"/>
</dbReference>
<evidence type="ECO:0000259" key="6">
    <source>
        <dbReference type="Pfam" id="PF00413"/>
    </source>
</evidence>
<keyword evidence="4" id="KW-0862">Zinc</keyword>
<dbReference type="GO" id="GO:0004222">
    <property type="term" value="F:metalloendopeptidase activity"/>
    <property type="evidence" value="ECO:0007669"/>
    <property type="project" value="InterPro"/>
</dbReference>
<organism evidence="7">
    <name type="scientific">hydrothermal vent metagenome</name>
    <dbReference type="NCBI Taxonomy" id="652676"/>
    <lineage>
        <taxon>unclassified sequences</taxon>
        <taxon>metagenomes</taxon>
        <taxon>ecological metagenomes</taxon>
    </lineage>
</organism>
<evidence type="ECO:0000256" key="3">
    <source>
        <dbReference type="ARBA" id="ARBA00022801"/>
    </source>
</evidence>
<dbReference type="GO" id="GO:0004035">
    <property type="term" value="F:alkaline phosphatase activity"/>
    <property type="evidence" value="ECO:0007669"/>
    <property type="project" value="UniProtKB-EC"/>
</dbReference>
<evidence type="ECO:0000313" key="7">
    <source>
        <dbReference type="EMBL" id="VAW80154.1"/>
    </source>
</evidence>
<dbReference type="Gene3D" id="3.40.390.10">
    <property type="entry name" value="Collagenase (Catalytic Domain)"/>
    <property type="match status" value="1"/>
</dbReference>
<accession>A0A3B0ZFN1</accession>
<reference evidence="7" key="1">
    <citation type="submission" date="2018-06" db="EMBL/GenBank/DDBJ databases">
        <authorList>
            <person name="Zhirakovskaya E."/>
        </authorList>
    </citation>
    <scope>NUCLEOTIDE SEQUENCE</scope>
</reference>
<dbReference type="Gene3D" id="2.60.40.3440">
    <property type="match status" value="1"/>
</dbReference>
<dbReference type="GO" id="GO:0008270">
    <property type="term" value="F:zinc ion binding"/>
    <property type="evidence" value="ECO:0007669"/>
    <property type="project" value="InterPro"/>
</dbReference>
<keyword evidence="5" id="KW-0472">Membrane</keyword>
<dbReference type="EMBL" id="UOFL01000188">
    <property type="protein sequence ID" value="VAW80154.1"/>
    <property type="molecule type" value="Genomic_DNA"/>
</dbReference>
<keyword evidence="2" id="KW-0479">Metal-binding</keyword>
<dbReference type="Pfam" id="PF00413">
    <property type="entry name" value="Peptidase_M10"/>
    <property type="match status" value="1"/>
</dbReference>
<evidence type="ECO:0000256" key="1">
    <source>
        <dbReference type="ARBA" id="ARBA00022670"/>
    </source>
</evidence>
<keyword evidence="5" id="KW-1133">Transmembrane helix</keyword>
<dbReference type="Pfam" id="PF17963">
    <property type="entry name" value="Big_9"/>
    <property type="match status" value="2"/>
</dbReference>
<keyword evidence="1" id="KW-0645">Protease</keyword>
<dbReference type="InterPro" id="IPR001818">
    <property type="entry name" value="Pept_M10_metallopeptidase"/>
</dbReference>
<dbReference type="GO" id="GO:0006508">
    <property type="term" value="P:proteolysis"/>
    <property type="evidence" value="ECO:0007669"/>
    <property type="project" value="UniProtKB-KW"/>
</dbReference>